<dbReference type="PANTHER" id="PTHR21716:SF53">
    <property type="entry name" value="PERMEASE PERM-RELATED"/>
    <property type="match status" value="1"/>
</dbReference>
<evidence type="ECO:0000256" key="1">
    <source>
        <dbReference type="ARBA" id="ARBA00004651"/>
    </source>
</evidence>
<feature type="transmembrane region" description="Helical" evidence="9">
    <location>
        <begin position="212"/>
        <end position="238"/>
    </location>
</feature>
<evidence type="ECO:0000256" key="9">
    <source>
        <dbReference type="SAM" id="Phobius"/>
    </source>
</evidence>
<protein>
    <submittedName>
        <fullName evidence="10">AI-2E family transporter</fullName>
    </submittedName>
</protein>
<dbReference type="EMBL" id="NOXU01000030">
    <property type="protein sequence ID" value="OYQ33786.1"/>
    <property type="molecule type" value="Genomic_DNA"/>
</dbReference>
<keyword evidence="5 9" id="KW-0812">Transmembrane</keyword>
<reference evidence="10 11" key="1">
    <citation type="submission" date="2017-07" db="EMBL/GenBank/DDBJ databases">
        <title>Niveispirillum cyanobacteriorum sp. nov., isolated from cyanobacterial aggregates in a eutrophic lake.</title>
        <authorList>
            <person name="Cai H."/>
        </authorList>
    </citation>
    <scope>NUCLEOTIDE SEQUENCE [LARGE SCALE GENOMIC DNA]</scope>
    <source>
        <strain evidence="11">TH1-14</strain>
    </source>
</reference>
<feature type="region of interest" description="Disordered" evidence="8">
    <location>
        <begin position="368"/>
        <end position="388"/>
    </location>
</feature>
<keyword evidence="6 9" id="KW-1133">Transmembrane helix</keyword>
<keyword evidence="3" id="KW-0813">Transport</keyword>
<evidence type="ECO:0000313" key="10">
    <source>
        <dbReference type="EMBL" id="OYQ33786.1"/>
    </source>
</evidence>
<evidence type="ECO:0000256" key="2">
    <source>
        <dbReference type="ARBA" id="ARBA00009773"/>
    </source>
</evidence>
<dbReference type="OrthoDB" id="5792512at2"/>
<evidence type="ECO:0000256" key="3">
    <source>
        <dbReference type="ARBA" id="ARBA00022448"/>
    </source>
</evidence>
<sequence length="388" mass="41738">MRANRQWKFWLWGFVAFIATVWLLRSMLAPFVAGMALAYLLDPVADKLETRGLPRWAATTLVLLGFLLAAILAVLLVAPLLQAQLVQLLELAPQWIAWAKQEVLPAIQRFLRRLPAAEVKQLREAAGSYAGTAVGWTADVLRNILTKGVAIIDILSVIFITPIVAFYLLRDWDRLVATVDGWLPRPYAATIREQARAVDTTLAGFVRGQATVCLCLGIFYAVALTAAGLDFGLVIGLITGVLSFIPFVGSIVGFVASVGLALFQFDEFWRVGLIAGIFFFGQAVEGNILTPKLVGDKVGLHPVWVMFALLAGGALFGFVGVLLAVPVAAVIGVLARFGLRQYMQSSLYRGFDTGTATALDLAPDPLLSHPAAEGAERGAGVADLPPKP</sequence>
<feature type="compositionally biased region" description="Low complexity" evidence="8">
    <location>
        <begin position="368"/>
        <end position="382"/>
    </location>
</feature>
<evidence type="ECO:0000256" key="4">
    <source>
        <dbReference type="ARBA" id="ARBA00022475"/>
    </source>
</evidence>
<feature type="transmembrane region" description="Helical" evidence="9">
    <location>
        <begin position="12"/>
        <end position="41"/>
    </location>
</feature>
<evidence type="ECO:0000313" key="11">
    <source>
        <dbReference type="Proteomes" id="UP000216998"/>
    </source>
</evidence>
<name>A0A255YX28_9PROT</name>
<evidence type="ECO:0000256" key="6">
    <source>
        <dbReference type="ARBA" id="ARBA00022989"/>
    </source>
</evidence>
<accession>A0A255YX28</accession>
<comment type="caution">
    <text evidence="10">The sequence shown here is derived from an EMBL/GenBank/DDBJ whole genome shotgun (WGS) entry which is preliminary data.</text>
</comment>
<dbReference type="GO" id="GO:0055085">
    <property type="term" value="P:transmembrane transport"/>
    <property type="evidence" value="ECO:0007669"/>
    <property type="project" value="TreeGrafter"/>
</dbReference>
<dbReference type="Pfam" id="PF01594">
    <property type="entry name" value="AI-2E_transport"/>
    <property type="match status" value="1"/>
</dbReference>
<feature type="transmembrane region" description="Helical" evidence="9">
    <location>
        <begin position="61"/>
        <end position="81"/>
    </location>
</feature>
<evidence type="ECO:0000256" key="5">
    <source>
        <dbReference type="ARBA" id="ARBA00022692"/>
    </source>
</evidence>
<feature type="transmembrane region" description="Helical" evidence="9">
    <location>
        <begin position="304"/>
        <end position="335"/>
    </location>
</feature>
<dbReference type="PANTHER" id="PTHR21716">
    <property type="entry name" value="TRANSMEMBRANE PROTEIN"/>
    <property type="match status" value="1"/>
</dbReference>
<comment type="similarity">
    <text evidence="2">Belongs to the autoinducer-2 exporter (AI-2E) (TC 2.A.86) family.</text>
</comment>
<dbReference type="GO" id="GO:0005886">
    <property type="term" value="C:plasma membrane"/>
    <property type="evidence" value="ECO:0007669"/>
    <property type="project" value="UniProtKB-SubCell"/>
</dbReference>
<dbReference type="AlphaFoldDB" id="A0A255YX28"/>
<proteinExistence type="inferred from homology"/>
<comment type="subcellular location">
    <subcellularLocation>
        <location evidence="1">Cell membrane</location>
        <topology evidence="1">Multi-pass membrane protein</topology>
    </subcellularLocation>
</comment>
<evidence type="ECO:0000256" key="8">
    <source>
        <dbReference type="SAM" id="MobiDB-lite"/>
    </source>
</evidence>
<dbReference type="Proteomes" id="UP000216998">
    <property type="component" value="Unassembled WGS sequence"/>
</dbReference>
<keyword evidence="11" id="KW-1185">Reference proteome</keyword>
<keyword evidence="7 9" id="KW-0472">Membrane</keyword>
<feature type="transmembrane region" description="Helical" evidence="9">
    <location>
        <begin position="268"/>
        <end position="284"/>
    </location>
</feature>
<feature type="transmembrane region" description="Helical" evidence="9">
    <location>
        <begin position="149"/>
        <end position="169"/>
    </location>
</feature>
<keyword evidence="4" id="KW-1003">Cell membrane</keyword>
<gene>
    <name evidence="10" type="ORF">CHU95_13245</name>
</gene>
<evidence type="ECO:0000256" key="7">
    <source>
        <dbReference type="ARBA" id="ARBA00023136"/>
    </source>
</evidence>
<dbReference type="InterPro" id="IPR002549">
    <property type="entry name" value="AI-2E-like"/>
</dbReference>
<organism evidence="10 11">
    <name type="scientific">Niveispirillum lacus</name>
    <dbReference type="NCBI Taxonomy" id="1981099"/>
    <lineage>
        <taxon>Bacteria</taxon>
        <taxon>Pseudomonadati</taxon>
        <taxon>Pseudomonadota</taxon>
        <taxon>Alphaproteobacteria</taxon>
        <taxon>Rhodospirillales</taxon>
        <taxon>Azospirillaceae</taxon>
        <taxon>Niveispirillum</taxon>
    </lineage>
</organism>